<accession>A0A0B7B800</accession>
<feature type="non-terminal residue" evidence="1">
    <location>
        <position position="56"/>
    </location>
</feature>
<name>A0A0B7B800_9EUPU</name>
<reference evidence="1" key="1">
    <citation type="submission" date="2014-12" db="EMBL/GenBank/DDBJ databases">
        <title>Insight into the proteome of Arion vulgaris.</title>
        <authorList>
            <person name="Aradska J."/>
            <person name="Bulat T."/>
            <person name="Smidak R."/>
            <person name="Sarate P."/>
            <person name="Gangsoo J."/>
            <person name="Sialana F."/>
            <person name="Bilban M."/>
            <person name="Lubec G."/>
        </authorList>
    </citation>
    <scope>NUCLEOTIDE SEQUENCE</scope>
    <source>
        <tissue evidence="1">Skin</tissue>
    </source>
</reference>
<gene>
    <name evidence="1" type="primary">ORF165254</name>
</gene>
<dbReference type="EMBL" id="HACG01041561">
    <property type="protein sequence ID" value="CEK88426.1"/>
    <property type="molecule type" value="Transcribed_RNA"/>
</dbReference>
<protein>
    <submittedName>
        <fullName evidence="1">Uncharacterized protein</fullName>
    </submittedName>
</protein>
<sequence length="56" mass="6555">MGDGYQLRDIQWDLCNKVVKLFALCSKCLGSNSESVFGFDECIFPQKFVDCYWSYR</sequence>
<dbReference type="AlphaFoldDB" id="A0A0B7B800"/>
<evidence type="ECO:0000313" key="1">
    <source>
        <dbReference type="EMBL" id="CEK88426.1"/>
    </source>
</evidence>
<organism evidence="1">
    <name type="scientific">Arion vulgaris</name>
    <dbReference type="NCBI Taxonomy" id="1028688"/>
    <lineage>
        <taxon>Eukaryota</taxon>
        <taxon>Metazoa</taxon>
        <taxon>Spiralia</taxon>
        <taxon>Lophotrochozoa</taxon>
        <taxon>Mollusca</taxon>
        <taxon>Gastropoda</taxon>
        <taxon>Heterobranchia</taxon>
        <taxon>Euthyneura</taxon>
        <taxon>Panpulmonata</taxon>
        <taxon>Eupulmonata</taxon>
        <taxon>Stylommatophora</taxon>
        <taxon>Helicina</taxon>
        <taxon>Arionoidea</taxon>
        <taxon>Arionidae</taxon>
        <taxon>Arion</taxon>
    </lineage>
</organism>
<proteinExistence type="predicted"/>